<dbReference type="InterPro" id="IPR018691">
    <property type="entry name" value="DUF2188"/>
</dbReference>
<reference evidence="1 2" key="1">
    <citation type="submission" date="2019-04" db="EMBL/GenBank/DDBJ databases">
        <title>Long-read de novo sequencing of Cupriavidus necator H16.</title>
        <authorList>
            <person name="Little G.T."/>
            <person name="Ehsaan M."/>
            <person name="Arenas-Lopez C."/>
            <person name="Jawed K."/>
            <person name="Winzer K."/>
            <person name="Kovacs K."/>
            <person name="Malys N."/>
            <person name="Minton N.P."/>
        </authorList>
    </citation>
    <scope>NUCLEOTIDE SEQUENCE [LARGE SCALE GENOMIC DNA]</scope>
    <source>
        <strain evidence="1 2">H16</strain>
    </source>
</reference>
<evidence type="ECO:0000313" key="2">
    <source>
        <dbReference type="Proteomes" id="UP000296079"/>
    </source>
</evidence>
<sequence>MRRPTIGGRWPIETECVGRETFETQDEALAAGTERAKEKQVELLVHVLDGKVLERNSFGNEPRNVKGEAVVRRFLVGGCFGKHGPEKCDPSSELASHWSQCGAIFEMLSANRSRLAYRIEH</sequence>
<protein>
    <submittedName>
        <fullName evidence="1">DUF2188 domain-containing protein</fullName>
    </submittedName>
</protein>
<proteinExistence type="predicted"/>
<dbReference type="Pfam" id="PF09954">
    <property type="entry name" value="DUF2188"/>
    <property type="match status" value="1"/>
</dbReference>
<organism evidence="1 2">
    <name type="scientific">Cupriavidus necator (strain ATCC 17699 / DSM 428 / KCTC 22496 / NCIMB 10442 / H16 / Stanier 337)</name>
    <name type="common">Ralstonia eutropha</name>
    <dbReference type="NCBI Taxonomy" id="381666"/>
    <lineage>
        <taxon>Bacteria</taxon>
        <taxon>Pseudomonadati</taxon>
        <taxon>Pseudomonadota</taxon>
        <taxon>Betaproteobacteria</taxon>
        <taxon>Burkholderiales</taxon>
        <taxon>Burkholderiaceae</taxon>
        <taxon>Cupriavidus</taxon>
    </lineage>
</organism>
<gene>
    <name evidence="1" type="ORF">E6A55_21355</name>
</gene>
<dbReference type="AlphaFoldDB" id="A0AAE5ZN48"/>
<dbReference type="Proteomes" id="UP000296079">
    <property type="component" value="Chromosome 2"/>
</dbReference>
<dbReference type="EMBL" id="CP039288">
    <property type="protein sequence ID" value="QCC05148.1"/>
    <property type="molecule type" value="Genomic_DNA"/>
</dbReference>
<accession>A0AAE5ZN48</accession>
<name>A0AAE5ZN48_CUPNH</name>
<evidence type="ECO:0000313" key="1">
    <source>
        <dbReference type="EMBL" id="QCC05148.1"/>
    </source>
</evidence>
<dbReference type="RefSeq" id="WP_081225792.1">
    <property type="nucleotide sequence ID" value="NC_008314.1"/>
</dbReference>